<reference evidence="10" key="1">
    <citation type="submission" date="2021-04" db="EMBL/GenBank/DDBJ databases">
        <title>Genome seq and assembly of Bacillus sp.</title>
        <authorList>
            <person name="Chhetri G."/>
        </authorList>
    </citation>
    <scope>NUCLEOTIDE SEQUENCE</scope>
    <source>
        <strain evidence="10">RG28</strain>
    </source>
</reference>
<dbReference type="InterPro" id="IPR050487">
    <property type="entry name" value="FtsQ_DivIB"/>
</dbReference>
<gene>
    <name evidence="8" type="primary">divIB</name>
    <name evidence="10" type="ORF">J5Y03_06385</name>
</gene>
<sequence>MQKNKIINLEDRVPVLREKRRKRANFRLLIYVAIFFALLLLVIYFQTSISHVGKYEIYGNELLSDKEILKLADLNKKESFFTLSSKNVEQKLENKKIVEKAVVNKIFPNTIKITVKEFPVIGQTKIDNDTYALLANGYLTKDIQNDNKLDVPIFTNWEQGDELQEMASELTKLPNSIFHSISEIVYSPTQADSMHITLYTNEGYEVLTSIRQFADHMSNYPSIIKDIPQGKKGIIHLEVGAYFAPFGDNQTKQ</sequence>
<feature type="transmembrane region" description="Helical" evidence="8">
    <location>
        <begin position="26"/>
        <end position="45"/>
    </location>
</feature>
<dbReference type="Gene3D" id="3.10.20.310">
    <property type="entry name" value="membrane protein fhac"/>
    <property type="match status" value="1"/>
</dbReference>
<evidence type="ECO:0000256" key="3">
    <source>
        <dbReference type="ARBA" id="ARBA00022618"/>
    </source>
</evidence>
<comment type="subcellular location">
    <subcellularLocation>
        <location evidence="8">Cell membrane</location>
        <topology evidence="8">Single-pass type II membrane protein</topology>
    </subcellularLocation>
    <subcellularLocation>
        <location evidence="1">Membrane</location>
    </subcellularLocation>
    <text evidence="8">Localizes to the division septum.</text>
</comment>
<evidence type="ECO:0000256" key="5">
    <source>
        <dbReference type="ARBA" id="ARBA00022989"/>
    </source>
</evidence>
<evidence type="ECO:0000256" key="8">
    <source>
        <dbReference type="HAMAP-Rule" id="MF_00912"/>
    </source>
</evidence>
<organism evidence="10 11">
    <name type="scientific">Gottfriedia endophytica</name>
    <dbReference type="NCBI Taxonomy" id="2820819"/>
    <lineage>
        <taxon>Bacteria</taxon>
        <taxon>Bacillati</taxon>
        <taxon>Bacillota</taxon>
        <taxon>Bacilli</taxon>
        <taxon>Bacillales</taxon>
        <taxon>Bacillaceae</taxon>
        <taxon>Gottfriedia</taxon>
    </lineage>
</organism>
<evidence type="ECO:0000313" key="11">
    <source>
        <dbReference type="Proteomes" id="UP000682134"/>
    </source>
</evidence>
<dbReference type="Pfam" id="PF03799">
    <property type="entry name" value="FtsQ_DivIB_C"/>
    <property type="match status" value="1"/>
</dbReference>
<dbReference type="Gene3D" id="3.40.50.10960">
    <property type="match status" value="1"/>
</dbReference>
<dbReference type="GO" id="GO:0005886">
    <property type="term" value="C:plasma membrane"/>
    <property type="evidence" value="ECO:0007669"/>
    <property type="project" value="UniProtKB-SubCell"/>
</dbReference>
<evidence type="ECO:0000256" key="6">
    <source>
        <dbReference type="ARBA" id="ARBA00023136"/>
    </source>
</evidence>
<evidence type="ECO:0000313" key="10">
    <source>
        <dbReference type="EMBL" id="MBP0724817.1"/>
    </source>
</evidence>
<comment type="caution">
    <text evidence="10">The sequence shown here is derived from an EMBL/GenBank/DDBJ whole genome shotgun (WGS) entry which is preliminary data.</text>
</comment>
<feature type="domain" description="POTRA" evidence="9">
    <location>
        <begin position="50"/>
        <end position="118"/>
    </location>
</feature>
<proteinExistence type="inferred from homology"/>
<dbReference type="EMBL" id="JAGIYQ010000003">
    <property type="protein sequence ID" value="MBP0724817.1"/>
    <property type="molecule type" value="Genomic_DNA"/>
</dbReference>
<dbReference type="GO" id="GO:0032153">
    <property type="term" value="C:cell division site"/>
    <property type="evidence" value="ECO:0007669"/>
    <property type="project" value="UniProtKB-UniRule"/>
</dbReference>
<dbReference type="InterPro" id="IPR034746">
    <property type="entry name" value="POTRA"/>
</dbReference>
<dbReference type="PANTHER" id="PTHR37820:SF1">
    <property type="entry name" value="CELL DIVISION PROTEIN FTSQ"/>
    <property type="match status" value="1"/>
</dbReference>
<keyword evidence="4 8" id="KW-0812">Transmembrane</keyword>
<evidence type="ECO:0000256" key="4">
    <source>
        <dbReference type="ARBA" id="ARBA00022692"/>
    </source>
</evidence>
<dbReference type="PANTHER" id="PTHR37820">
    <property type="entry name" value="CELL DIVISION PROTEIN DIVIB"/>
    <property type="match status" value="1"/>
</dbReference>
<dbReference type="HAMAP" id="MF_00912">
    <property type="entry name" value="DivIB"/>
    <property type="match status" value="1"/>
</dbReference>
<dbReference type="RefSeq" id="WP_209403712.1">
    <property type="nucleotide sequence ID" value="NZ_JAGIYQ010000003.1"/>
</dbReference>
<keyword evidence="6 8" id="KW-0472">Membrane</keyword>
<dbReference type="InterPro" id="IPR013685">
    <property type="entry name" value="POTRA_FtsQ_type"/>
</dbReference>
<dbReference type="InterPro" id="IPR026580">
    <property type="entry name" value="DivIB"/>
</dbReference>
<evidence type="ECO:0000256" key="2">
    <source>
        <dbReference type="ARBA" id="ARBA00022475"/>
    </source>
</evidence>
<dbReference type="PROSITE" id="PS51779">
    <property type="entry name" value="POTRA"/>
    <property type="match status" value="1"/>
</dbReference>
<dbReference type="GO" id="GO:0043093">
    <property type="term" value="P:FtsZ-dependent cytokinesis"/>
    <property type="evidence" value="ECO:0007669"/>
    <property type="project" value="UniProtKB-UniRule"/>
</dbReference>
<evidence type="ECO:0000256" key="1">
    <source>
        <dbReference type="ARBA" id="ARBA00004370"/>
    </source>
</evidence>
<keyword evidence="2 8" id="KW-1003">Cell membrane</keyword>
<dbReference type="AlphaFoldDB" id="A0A940SG89"/>
<dbReference type="InterPro" id="IPR005548">
    <property type="entry name" value="Cell_div_FtsQ/DivIB_C"/>
</dbReference>
<evidence type="ECO:0000259" key="9">
    <source>
        <dbReference type="PROSITE" id="PS51779"/>
    </source>
</evidence>
<dbReference type="Pfam" id="PF08478">
    <property type="entry name" value="POTRA_1"/>
    <property type="match status" value="1"/>
</dbReference>
<evidence type="ECO:0000256" key="7">
    <source>
        <dbReference type="ARBA" id="ARBA00023306"/>
    </source>
</evidence>
<comment type="similarity">
    <text evidence="8">Belongs to the FtsQ/DivIB family. DivIB subfamily.</text>
</comment>
<keyword evidence="3 8" id="KW-0132">Cell division</keyword>
<accession>A0A940SG89</accession>
<keyword evidence="11" id="KW-1185">Reference proteome</keyword>
<keyword evidence="5 8" id="KW-1133">Transmembrane helix</keyword>
<comment type="function">
    <text evidence="8">Cell division protein that may be involved in stabilizing or promoting the assembly of the division complex.</text>
</comment>
<dbReference type="Proteomes" id="UP000682134">
    <property type="component" value="Unassembled WGS sequence"/>
</dbReference>
<name>A0A940SG89_9BACI</name>
<keyword evidence="7 8" id="KW-0131">Cell cycle</keyword>
<protein>
    <recommendedName>
        <fullName evidence="8">Cell division protein DivIB</fullName>
    </recommendedName>
</protein>